<sequence>MNGWQYLIWTTLGLLVLAKGQEDDEEDGLPPVRSRQVSITWLKNKIKKKHDPAQDGFLLTEESDEAHKEIYARVYLIGSEGCSSPRNPTT</sequence>
<keyword evidence="3" id="KW-1185">Reference proteome</keyword>
<dbReference type="EMBL" id="OZ034820">
    <property type="protein sequence ID" value="CAL1402499.1"/>
    <property type="molecule type" value="Genomic_DNA"/>
</dbReference>
<dbReference type="AlphaFoldDB" id="A0AAV2FVZ2"/>
<dbReference type="Proteomes" id="UP001497516">
    <property type="component" value="Chromosome 7"/>
</dbReference>
<organism evidence="2 3">
    <name type="scientific">Linum trigynum</name>
    <dbReference type="NCBI Taxonomy" id="586398"/>
    <lineage>
        <taxon>Eukaryota</taxon>
        <taxon>Viridiplantae</taxon>
        <taxon>Streptophyta</taxon>
        <taxon>Embryophyta</taxon>
        <taxon>Tracheophyta</taxon>
        <taxon>Spermatophyta</taxon>
        <taxon>Magnoliopsida</taxon>
        <taxon>eudicotyledons</taxon>
        <taxon>Gunneridae</taxon>
        <taxon>Pentapetalae</taxon>
        <taxon>rosids</taxon>
        <taxon>fabids</taxon>
        <taxon>Malpighiales</taxon>
        <taxon>Linaceae</taxon>
        <taxon>Linum</taxon>
    </lineage>
</organism>
<gene>
    <name evidence="2" type="ORF">LTRI10_LOCUS42492</name>
</gene>
<evidence type="ECO:0000256" key="1">
    <source>
        <dbReference type="SAM" id="SignalP"/>
    </source>
</evidence>
<feature type="chain" id="PRO_5043976798" evidence="1">
    <location>
        <begin position="21"/>
        <end position="90"/>
    </location>
</feature>
<protein>
    <submittedName>
        <fullName evidence="2">Uncharacterized protein</fullName>
    </submittedName>
</protein>
<keyword evidence="1" id="KW-0732">Signal</keyword>
<accession>A0AAV2FVZ2</accession>
<evidence type="ECO:0000313" key="2">
    <source>
        <dbReference type="EMBL" id="CAL1402499.1"/>
    </source>
</evidence>
<feature type="signal peptide" evidence="1">
    <location>
        <begin position="1"/>
        <end position="20"/>
    </location>
</feature>
<name>A0AAV2FVZ2_9ROSI</name>
<reference evidence="2 3" key="1">
    <citation type="submission" date="2024-04" db="EMBL/GenBank/DDBJ databases">
        <authorList>
            <person name="Fracassetti M."/>
        </authorList>
    </citation>
    <scope>NUCLEOTIDE SEQUENCE [LARGE SCALE GENOMIC DNA]</scope>
</reference>
<evidence type="ECO:0000313" key="3">
    <source>
        <dbReference type="Proteomes" id="UP001497516"/>
    </source>
</evidence>
<proteinExistence type="predicted"/>